<dbReference type="EMBL" id="CP022022">
    <property type="protein sequence ID" value="ASF42024.1"/>
    <property type="molecule type" value="Genomic_DNA"/>
</dbReference>
<name>A0A1Z4BL53_9FLAO</name>
<dbReference type="RefSeq" id="WP_088593215.1">
    <property type="nucleotide sequence ID" value="NZ_CP022022.1"/>
</dbReference>
<gene>
    <name evidence="1" type="ORF">CBG49_02360</name>
</gene>
<protein>
    <submittedName>
        <fullName evidence="1">Uncharacterized protein</fullName>
    </submittedName>
</protein>
<evidence type="ECO:0000313" key="2">
    <source>
        <dbReference type="Proteomes" id="UP000197007"/>
    </source>
</evidence>
<organism evidence="1 2">
    <name type="scientific">Capnocytophaga endodontalis</name>
    <dbReference type="NCBI Taxonomy" id="2708117"/>
    <lineage>
        <taxon>Bacteria</taxon>
        <taxon>Pseudomonadati</taxon>
        <taxon>Bacteroidota</taxon>
        <taxon>Flavobacteriia</taxon>
        <taxon>Flavobacteriales</taxon>
        <taxon>Flavobacteriaceae</taxon>
        <taxon>Capnocytophaga</taxon>
    </lineage>
</organism>
<dbReference type="Proteomes" id="UP000197007">
    <property type="component" value="Chromosome"/>
</dbReference>
<sequence>MKITMKSKGNGSRETCRRNQLLRYQAVMNEFNAHDARYIPITVIWREFIYPKFFISRKTLYHILNIDVEQELKNLNL</sequence>
<accession>A0A1Z4BL53</accession>
<evidence type="ECO:0000313" key="1">
    <source>
        <dbReference type="EMBL" id="ASF42024.1"/>
    </source>
</evidence>
<reference evidence="2" key="1">
    <citation type="submission" date="2017-06" db="EMBL/GenBank/DDBJ databases">
        <title>Complete genome sequence of Capnocytophaga sp. KCOM 1579 (=ChDC OS43) isolated from a human refractory periapical abscess lesion.</title>
        <authorList>
            <person name="Kook J.-K."/>
            <person name="Park S.-N."/>
            <person name="Lim Y.K."/>
            <person name="Roh H."/>
        </authorList>
    </citation>
    <scope>NUCLEOTIDE SEQUENCE [LARGE SCALE GENOMIC DNA]</scope>
    <source>
        <strain evidence="2">ChDC OS43</strain>
    </source>
</reference>
<keyword evidence="2" id="KW-1185">Reference proteome</keyword>
<dbReference type="KEGG" id="capn:CBG49_02360"/>
<proteinExistence type="predicted"/>
<dbReference type="AlphaFoldDB" id="A0A1Z4BL53"/>